<proteinExistence type="predicted"/>
<evidence type="ECO:0000313" key="4">
    <source>
        <dbReference type="Proteomes" id="UP000824091"/>
    </source>
</evidence>
<dbReference type="AlphaFoldDB" id="A0A9D1I530"/>
<protein>
    <recommendedName>
        <fullName evidence="5">Bypass of forespore C C-terminal domain-containing protein</fullName>
    </recommendedName>
</protein>
<evidence type="ECO:0000256" key="2">
    <source>
        <dbReference type="SAM" id="Phobius"/>
    </source>
</evidence>
<evidence type="ECO:0008006" key="5">
    <source>
        <dbReference type="Google" id="ProtNLM"/>
    </source>
</evidence>
<dbReference type="Proteomes" id="UP000824091">
    <property type="component" value="Unassembled WGS sequence"/>
</dbReference>
<feature type="transmembrane region" description="Helical" evidence="2">
    <location>
        <begin position="12"/>
        <end position="30"/>
    </location>
</feature>
<evidence type="ECO:0000313" key="3">
    <source>
        <dbReference type="EMBL" id="HIU27075.1"/>
    </source>
</evidence>
<keyword evidence="2" id="KW-1133">Transmembrane helix</keyword>
<accession>A0A9D1I530</accession>
<organism evidence="3 4">
    <name type="scientific">Candidatus Fimisoma avicola</name>
    <dbReference type="NCBI Taxonomy" id="2840826"/>
    <lineage>
        <taxon>Bacteria</taxon>
        <taxon>Bacillati</taxon>
        <taxon>Bacillota</taxon>
        <taxon>Clostridia</taxon>
        <taxon>Eubacteriales</taxon>
        <taxon>Candidatus Fimisoma</taxon>
    </lineage>
</organism>
<dbReference type="EMBL" id="DVMO01000026">
    <property type="protein sequence ID" value="HIU27075.1"/>
    <property type="molecule type" value="Genomic_DNA"/>
</dbReference>
<sequence>MFTRQKKNYRIFVYTALVITLCLLVAALFWPKDSTPQDDAQVNAQTETGQEGQEQQEQIQDSGSDDGGSAAEQTGGSGDGDVRENDDISSGLHSYYVVRKDGSNVSVFFVDEKGNQVKLEDTDIVYDVLTPDDQKSFDEGITVADQEELAALLQDFES</sequence>
<reference evidence="3" key="2">
    <citation type="journal article" date="2021" name="PeerJ">
        <title>Extensive microbial diversity within the chicken gut microbiome revealed by metagenomics and culture.</title>
        <authorList>
            <person name="Gilroy R."/>
            <person name="Ravi A."/>
            <person name="Getino M."/>
            <person name="Pursley I."/>
            <person name="Horton D.L."/>
            <person name="Alikhan N.F."/>
            <person name="Baker D."/>
            <person name="Gharbi K."/>
            <person name="Hall N."/>
            <person name="Watson M."/>
            <person name="Adriaenssens E.M."/>
            <person name="Foster-Nyarko E."/>
            <person name="Jarju S."/>
            <person name="Secka A."/>
            <person name="Antonio M."/>
            <person name="Oren A."/>
            <person name="Chaudhuri R.R."/>
            <person name="La Ragione R."/>
            <person name="Hildebrand F."/>
            <person name="Pallen M.J."/>
        </authorList>
    </citation>
    <scope>NUCLEOTIDE SEQUENCE</scope>
    <source>
        <strain evidence="3">11300</strain>
    </source>
</reference>
<comment type="caution">
    <text evidence="3">The sequence shown here is derived from an EMBL/GenBank/DDBJ whole genome shotgun (WGS) entry which is preliminary data.</text>
</comment>
<keyword evidence="2" id="KW-0472">Membrane</keyword>
<reference evidence="3" key="1">
    <citation type="submission" date="2020-10" db="EMBL/GenBank/DDBJ databases">
        <authorList>
            <person name="Gilroy R."/>
        </authorList>
    </citation>
    <scope>NUCLEOTIDE SEQUENCE</scope>
    <source>
        <strain evidence="3">11300</strain>
    </source>
</reference>
<name>A0A9D1I530_9FIRM</name>
<feature type="compositionally biased region" description="Low complexity" evidence="1">
    <location>
        <begin position="44"/>
        <end position="73"/>
    </location>
</feature>
<gene>
    <name evidence="3" type="ORF">IAD16_01680</name>
</gene>
<keyword evidence="2" id="KW-0812">Transmembrane</keyword>
<feature type="region of interest" description="Disordered" evidence="1">
    <location>
        <begin position="36"/>
        <end position="88"/>
    </location>
</feature>
<evidence type="ECO:0000256" key="1">
    <source>
        <dbReference type="SAM" id="MobiDB-lite"/>
    </source>
</evidence>